<organism evidence="1">
    <name type="scientific">marine sediment metagenome</name>
    <dbReference type="NCBI Taxonomy" id="412755"/>
    <lineage>
        <taxon>unclassified sequences</taxon>
        <taxon>metagenomes</taxon>
        <taxon>ecological metagenomes</taxon>
    </lineage>
</organism>
<sequence>MADVTYSPAGVYHKQGSNDLVVTSTGRILVESSGQITLESGSTMTVESGATLDVDGTLTASGVVTVETGSVVTCDDGSDLAPPPLNAENVIGTPPSLHFFDIADGASGDQDITLTHKSRVLDAWVIKTGADGHATEDLIQITSTGGAITDSM</sequence>
<proteinExistence type="predicted"/>
<evidence type="ECO:0000313" key="1">
    <source>
        <dbReference type="EMBL" id="KKL25460.1"/>
    </source>
</evidence>
<reference evidence="1" key="1">
    <citation type="journal article" date="2015" name="Nature">
        <title>Complex archaea that bridge the gap between prokaryotes and eukaryotes.</title>
        <authorList>
            <person name="Spang A."/>
            <person name="Saw J.H."/>
            <person name="Jorgensen S.L."/>
            <person name="Zaremba-Niedzwiedzka K."/>
            <person name="Martijn J."/>
            <person name="Lind A.E."/>
            <person name="van Eijk R."/>
            <person name="Schleper C."/>
            <person name="Guy L."/>
            <person name="Ettema T.J."/>
        </authorList>
    </citation>
    <scope>NUCLEOTIDE SEQUENCE</scope>
</reference>
<feature type="non-terminal residue" evidence="1">
    <location>
        <position position="152"/>
    </location>
</feature>
<dbReference type="AlphaFoldDB" id="A0A0F9BU77"/>
<accession>A0A0F9BU77</accession>
<protein>
    <submittedName>
        <fullName evidence="1">Uncharacterized protein</fullName>
    </submittedName>
</protein>
<dbReference type="EMBL" id="LAZR01036207">
    <property type="protein sequence ID" value="KKL25460.1"/>
    <property type="molecule type" value="Genomic_DNA"/>
</dbReference>
<comment type="caution">
    <text evidence="1">The sequence shown here is derived from an EMBL/GenBank/DDBJ whole genome shotgun (WGS) entry which is preliminary data.</text>
</comment>
<gene>
    <name evidence="1" type="ORF">LCGC14_2405090</name>
</gene>
<name>A0A0F9BU77_9ZZZZ</name>